<dbReference type="PANTHER" id="PTHR48098:SF1">
    <property type="entry name" value="DIACYLGLYCEROL ACYLTRANSFERASE_MYCOLYLTRANSFERASE AG85A"/>
    <property type="match status" value="1"/>
</dbReference>
<evidence type="ECO:0000313" key="2">
    <source>
        <dbReference type="EMBL" id="NMM95944.1"/>
    </source>
</evidence>
<dbReference type="Proteomes" id="UP000529710">
    <property type="component" value="Unassembled WGS sequence"/>
</dbReference>
<dbReference type="Pfam" id="PF00756">
    <property type="entry name" value="Esterase"/>
    <property type="match status" value="1"/>
</dbReference>
<reference evidence="2 3" key="1">
    <citation type="submission" date="2020-02" db="EMBL/GenBank/DDBJ databases">
        <title>Characterization of phylogenetic diversity of novel bifidobacterial species isolated in Czech ZOOs.</title>
        <authorList>
            <person name="Lugli G.A."/>
            <person name="Vera N.B."/>
            <person name="Ventura M."/>
        </authorList>
    </citation>
    <scope>NUCLEOTIDE SEQUENCE [LARGE SCALE GENOMIC DNA]</scope>
    <source>
        <strain evidence="2 3">DSM 109960</strain>
    </source>
</reference>
<keyword evidence="1" id="KW-1133">Transmembrane helix</keyword>
<dbReference type="InterPro" id="IPR029058">
    <property type="entry name" value="AB_hydrolase_fold"/>
</dbReference>
<dbReference type="PANTHER" id="PTHR48098">
    <property type="entry name" value="ENTEROCHELIN ESTERASE-RELATED"/>
    <property type="match status" value="1"/>
</dbReference>
<dbReference type="RefSeq" id="WP_169079293.1">
    <property type="nucleotide sequence ID" value="NZ_JAAIIF010000007.1"/>
</dbReference>
<dbReference type="InterPro" id="IPR000801">
    <property type="entry name" value="Esterase-like"/>
</dbReference>
<gene>
    <name evidence="2" type="ORF">G1C98_0680</name>
</gene>
<evidence type="ECO:0000256" key="1">
    <source>
        <dbReference type="SAM" id="Phobius"/>
    </source>
</evidence>
<comment type="caution">
    <text evidence="2">The sequence shown here is derived from an EMBL/GenBank/DDBJ whole genome shotgun (WGS) entry which is preliminary data.</text>
</comment>
<dbReference type="SUPFAM" id="SSF53474">
    <property type="entry name" value="alpha/beta-Hydrolases"/>
    <property type="match status" value="1"/>
</dbReference>
<feature type="transmembrane region" description="Helical" evidence="1">
    <location>
        <begin position="84"/>
        <end position="105"/>
    </location>
</feature>
<proteinExistence type="predicted"/>
<protein>
    <submittedName>
        <fullName evidence="2">Esterase</fullName>
    </submittedName>
</protein>
<dbReference type="Gene3D" id="3.40.50.1820">
    <property type="entry name" value="alpha/beta hydrolase"/>
    <property type="match status" value="1"/>
</dbReference>
<dbReference type="EMBL" id="JAAIIF010000007">
    <property type="protein sequence ID" value="NMM95944.1"/>
    <property type="molecule type" value="Genomic_DNA"/>
</dbReference>
<keyword evidence="3" id="KW-1185">Reference proteome</keyword>
<keyword evidence="1" id="KW-0812">Transmembrane</keyword>
<name>A0A7Y0HVL2_9BIFI</name>
<feature type="transmembrane region" description="Helical" evidence="1">
    <location>
        <begin position="112"/>
        <end position="132"/>
    </location>
</feature>
<keyword evidence="1" id="KW-0472">Membrane</keyword>
<evidence type="ECO:0000313" key="3">
    <source>
        <dbReference type="Proteomes" id="UP000529710"/>
    </source>
</evidence>
<feature type="transmembrane region" description="Helical" evidence="1">
    <location>
        <begin position="20"/>
        <end position="42"/>
    </location>
</feature>
<accession>A0A7Y0HVL2</accession>
<organism evidence="2 3">
    <name type="scientific">Bifidobacterium erythrocebi</name>
    <dbReference type="NCBI Taxonomy" id="2675325"/>
    <lineage>
        <taxon>Bacteria</taxon>
        <taxon>Bacillati</taxon>
        <taxon>Actinomycetota</taxon>
        <taxon>Actinomycetes</taxon>
        <taxon>Bifidobacteriales</taxon>
        <taxon>Bifidobacteriaceae</taxon>
        <taxon>Bifidobacterium</taxon>
    </lineage>
</organism>
<feature type="transmembrane region" description="Helical" evidence="1">
    <location>
        <begin position="49"/>
        <end position="78"/>
    </location>
</feature>
<dbReference type="AlphaFoldDB" id="A0A7Y0HVL2"/>
<dbReference type="GO" id="GO:0016747">
    <property type="term" value="F:acyltransferase activity, transferring groups other than amino-acyl groups"/>
    <property type="evidence" value="ECO:0007669"/>
    <property type="project" value="TreeGrafter"/>
</dbReference>
<dbReference type="InterPro" id="IPR050583">
    <property type="entry name" value="Mycobacterial_A85_antigen"/>
</dbReference>
<sequence>MLNQPWLKPILQCSLVRGALPWTFWILTIIGIVAVLALLLAGGKRRQTIIALIATVVGGALGYLVTWLCSDVFVVFGVEMGIKVIRAAAIGFAVLTFLICGVVFLRRWKRAIAVVATVVALFGTCLHVDAIYEEFPTVGSLFGYTGYARLSAGSVRKGAMSVAEWDELAAKGRTPAAPKVGRIYEVHIPNTQSGFEVRNAMVYLPPAALSARPPKLPVMELMAGQPGSPGRFFQASHIKGMLDRYAAKHNGLAPIVISPDQNGSNSHNSLCADTSQGKAETYLTRDVVAWAKKTLPISNQPWAIGGFSQGGTCATQLGPRHAKQYSMIMAVGGELQPTAGSVDSMVANYFNGDKAAYEQQIPANAIKEHGTSDQVMLLGSGELDHKSMSNLQINGQAGEQVGMDVTKVAVTDSAHDWHAVQAVLRPTIDRFAQMSGLGDMTKTINEYKSLEVLP</sequence>